<dbReference type="SUPFAM" id="SSF52402">
    <property type="entry name" value="Adenine nucleotide alpha hydrolases-like"/>
    <property type="match status" value="1"/>
</dbReference>
<dbReference type="InterPro" id="IPR001962">
    <property type="entry name" value="Asn_synthase"/>
</dbReference>
<dbReference type="InterPro" id="IPR029055">
    <property type="entry name" value="Ntn_hydrolases_N"/>
</dbReference>
<evidence type="ECO:0000256" key="3">
    <source>
        <dbReference type="ARBA" id="ARBA00012737"/>
    </source>
</evidence>
<accession>A0ABR8MKC6</accession>
<keyword evidence="6" id="KW-0028">Amino-acid biosynthesis</keyword>
<evidence type="ECO:0000256" key="4">
    <source>
        <dbReference type="ARBA" id="ARBA00022741"/>
    </source>
</evidence>
<evidence type="ECO:0000256" key="5">
    <source>
        <dbReference type="ARBA" id="ARBA00022840"/>
    </source>
</evidence>
<evidence type="ECO:0000256" key="7">
    <source>
        <dbReference type="ARBA" id="ARBA00022962"/>
    </source>
</evidence>
<dbReference type="InterPro" id="IPR033738">
    <property type="entry name" value="AsnB_N"/>
</dbReference>
<evidence type="ECO:0000259" key="9">
    <source>
        <dbReference type="PROSITE" id="PS51278"/>
    </source>
</evidence>
<comment type="caution">
    <text evidence="10">The sequence shown here is derived from an EMBL/GenBank/DDBJ whole genome shotgun (WGS) entry which is preliminary data.</text>
</comment>
<dbReference type="NCBIfam" id="TIGR01536">
    <property type="entry name" value="asn_synth_AEB"/>
    <property type="match status" value="1"/>
</dbReference>
<keyword evidence="10" id="KW-0436">Ligase</keyword>
<proteinExistence type="inferred from homology"/>
<dbReference type="EC" id="6.3.5.4" evidence="3"/>
<protein>
    <recommendedName>
        <fullName evidence="3">asparagine synthase (glutamine-hydrolyzing)</fullName>
        <ecNumber evidence="3">6.3.5.4</ecNumber>
    </recommendedName>
</protein>
<dbReference type="PROSITE" id="PS51278">
    <property type="entry name" value="GATASE_TYPE_2"/>
    <property type="match status" value="1"/>
</dbReference>
<dbReference type="Pfam" id="PF13537">
    <property type="entry name" value="GATase_7"/>
    <property type="match status" value="1"/>
</dbReference>
<dbReference type="InterPro" id="IPR006426">
    <property type="entry name" value="Asn_synth_AEB"/>
</dbReference>
<evidence type="ECO:0000256" key="8">
    <source>
        <dbReference type="ARBA" id="ARBA00048741"/>
    </source>
</evidence>
<keyword evidence="11" id="KW-1185">Reference proteome</keyword>
<organism evidence="10 11">
    <name type="scientific">Nocardioides hwasunensis</name>
    <dbReference type="NCBI Taxonomy" id="397258"/>
    <lineage>
        <taxon>Bacteria</taxon>
        <taxon>Bacillati</taxon>
        <taxon>Actinomycetota</taxon>
        <taxon>Actinomycetes</taxon>
        <taxon>Propionibacteriales</taxon>
        <taxon>Nocardioidaceae</taxon>
        <taxon>Nocardioides</taxon>
    </lineage>
</organism>
<evidence type="ECO:0000256" key="6">
    <source>
        <dbReference type="ARBA" id="ARBA00022888"/>
    </source>
</evidence>
<comment type="pathway">
    <text evidence="1">Amino-acid biosynthesis; L-asparagine biosynthesis; L-asparagine from L-aspartate (L-Gln route): step 1/1.</text>
</comment>
<dbReference type="InterPro" id="IPR017932">
    <property type="entry name" value="GATase_2_dom"/>
</dbReference>
<dbReference type="InterPro" id="IPR051786">
    <property type="entry name" value="ASN_synthetase/amidase"/>
</dbReference>
<dbReference type="PANTHER" id="PTHR43284:SF1">
    <property type="entry name" value="ASPARAGINE SYNTHETASE"/>
    <property type="match status" value="1"/>
</dbReference>
<dbReference type="EMBL" id="JACXYY010000004">
    <property type="protein sequence ID" value="MBD3915217.1"/>
    <property type="molecule type" value="Genomic_DNA"/>
</dbReference>
<evidence type="ECO:0000313" key="11">
    <source>
        <dbReference type="Proteomes" id="UP000649289"/>
    </source>
</evidence>
<dbReference type="Gene3D" id="3.60.20.10">
    <property type="entry name" value="Glutamine Phosphoribosylpyrophosphate, subunit 1, domain 1"/>
    <property type="match status" value="1"/>
</dbReference>
<dbReference type="Proteomes" id="UP000649289">
    <property type="component" value="Unassembled WGS sequence"/>
</dbReference>
<keyword evidence="4" id="KW-0547">Nucleotide-binding</keyword>
<keyword evidence="6" id="KW-0061">Asparagine biosynthesis</keyword>
<evidence type="ECO:0000313" key="10">
    <source>
        <dbReference type="EMBL" id="MBD3915217.1"/>
    </source>
</evidence>
<reference evidence="10 11" key="1">
    <citation type="submission" date="2020-09" db="EMBL/GenBank/DDBJ databases">
        <title>novel species in genus Nocardioides.</title>
        <authorList>
            <person name="Zhang G."/>
        </authorList>
    </citation>
    <scope>NUCLEOTIDE SEQUENCE [LARGE SCALE GENOMIC DNA]</scope>
    <source>
        <strain evidence="10 11">19197</strain>
    </source>
</reference>
<dbReference type="CDD" id="cd00712">
    <property type="entry name" value="AsnB"/>
    <property type="match status" value="1"/>
</dbReference>
<evidence type="ECO:0000256" key="2">
    <source>
        <dbReference type="ARBA" id="ARBA00005752"/>
    </source>
</evidence>
<dbReference type="InterPro" id="IPR014729">
    <property type="entry name" value="Rossmann-like_a/b/a_fold"/>
</dbReference>
<dbReference type="GO" id="GO:0004066">
    <property type="term" value="F:asparagine synthase (glutamine-hydrolyzing) activity"/>
    <property type="evidence" value="ECO:0007669"/>
    <property type="project" value="UniProtKB-EC"/>
</dbReference>
<evidence type="ECO:0000256" key="1">
    <source>
        <dbReference type="ARBA" id="ARBA00005187"/>
    </source>
</evidence>
<sequence length="609" mass="66239">MMGGIGGIRVFDGGEVAAGTLRDMADRLRHRGPDGSGSWVGPDVGLTHTRLAILDSEHPRQPMHSADGRWVLVLDGEVLNHASLRGHLDYPFRTGGDTEVVVAGLALEGISFVERMQGQFAFVAHDLRTGTTHLVRDRLGIMPLHYRHVPGGMAFASEVKALLTSGPAPRVDHRSLDAYLATRAVPAPDTLFEGVKKVRPAHRVSVMPGGHVEETQWWTPPECDADGAWTPADAIEAVGDGVREAVRSALVADVSVGAHLPGDLGSSLVVAQMRQLRGDDAVHTFSVGLGEHADDELSPARRVSGLLGTRHHEVQVHPDELGDLWARLTWHRDAPISDLVDVAAFGLARTAREHVGVVLTGLGGDALFGGHARYRYARLAERSHVLPAPMRSRLAPTVERRLGAAFSTAERARLLGASAPAERRTAPTLGSDPVDRMLRHDLGHDLPDHLLERADRMSKAASLEVRPALLDHRLVELALRLPTSVKLRAGSTQWVLREVARGLLPDDVIDPRRQAPRPHLGAWLRAGLSDTVRERLSGRGSWVGQTLNPSMVDHLVERHERGDGSADVDVRLWTLLALEEWHDCFFGTPPSLPHPRRDAQVVPVPAPHT</sequence>
<dbReference type="Pfam" id="PF00733">
    <property type="entry name" value="Asn_synthase"/>
    <property type="match status" value="1"/>
</dbReference>
<gene>
    <name evidence="10" type="primary">asnB</name>
    <name evidence="10" type="ORF">IEZ25_11385</name>
</gene>
<comment type="catalytic activity">
    <reaction evidence="8">
        <text>L-aspartate + L-glutamine + ATP + H2O = L-asparagine + L-glutamate + AMP + diphosphate + H(+)</text>
        <dbReference type="Rhea" id="RHEA:12228"/>
        <dbReference type="ChEBI" id="CHEBI:15377"/>
        <dbReference type="ChEBI" id="CHEBI:15378"/>
        <dbReference type="ChEBI" id="CHEBI:29985"/>
        <dbReference type="ChEBI" id="CHEBI:29991"/>
        <dbReference type="ChEBI" id="CHEBI:30616"/>
        <dbReference type="ChEBI" id="CHEBI:33019"/>
        <dbReference type="ChEBI" id="CHEBI:58048"/>
        <dbReference type="ChEBI" id="CHEBI:58359"/>
        <dbReference type="ChEBI" id="CHEBI:456215"/>
        <dbReference type="EC" id="6.3.5.4"/>
    </reaction>
</comment>
<comment type="similarity">
    <text evidence="2">Belongs to the asparagine synthetase family.</text>
</comment>
<feature type="domain" description="Glutamine amidotransferase type-2" evidence="9">
    <location>
        <begin position="3"/>
        <end position="209"/>
    </location>
</feature>
<keyword evidence="5" id="KW-0067">ATP-binding</keyword>
<name>A0ABR8MKC6_9ACTN</name>
<dbReference type="SUPFAM" id="SSF56235">
    <property type="entry name" value="N-terminal nucleophile aminohydrolases (Ntn hydrolases)"/>
    <property type="match status" value="1"/>
</dbReference>
<dbReference type="CDD" id="cd01991">
    <property type="entry name" value="Asn_synthase_B_C"/>
    <property type="match status" value="1"/>
</dbReference>
<keyword evidence="7" id="KW-0315">Glutamine amidotransferase</keyword>
<dbReference type="PANTHER" id="PTHR43284">
    <property type="entry name" value="ASPARAGINE SYNTHETASE (GLUTAMINE-HYDROLYZING)"/>
    <property type="match status" value="1"/>
</dbReference>
<dbReference type="Gene3D" id="3.40.50.620">
    <property type="entry name" value="HUPs"/>
    <property type="match status" value="1"/>
</dbReference>
<dbReference type="PIRSF" id="PIRSF001589">
    <property type="entry name" value="Asn_synthetase_glu-h"/>
    <property type="match status" value="1"/>
</dbReference>